<organism evidence="1 2">
    <name type="scientific">Parascaris equorum</name>
    <name type="common">Equine roundworm</name>
    <dbReference type="NCBI Taxonomy" id="6256"/>
    <lineage>
        <taxon>Eukaryota</taxon>
        <taxon>Metazoa</taxon>
        <taxon>Ecdysozoa</taxon>
        <taxon>Nematoda</taxon>
        <taxon>Chromadorea</taxon>
        <taxon>Rhabditida</taxon>
        <taxon>Spirurina</taxon>
        <taxon>Ascaridomorpha</taxon>
        <taxon>Ascaridoidea</taxon>
        <taxon>Ascarididae</taxon>
        <taxon>Parascaris</taxon>
    </lineage>
</organism>
<accession>A0A914RQR5</accession>
<dbReference type="WBParaSite" id="PEQ_0000868801-mRNA-1">
    <property type="protein sequence ID" value="PEQ_0000868801-mRNA-1"/>
    <property type="gene ID" value="PEQ_0000868801"/>
</dbReference>
<evidence type="ECO:0000313" key="2">
    <source>
        <dbReference type="WBParaSite" id="PEQ_0000868801-mRNA-1"/>
    </source>
</evidence>
<name>A0A914RQR5_PAREQ</name>
<dbReference type="Proteomes" id="UP000887564">
    <property type="component" value="Unplaced"/>
</dbReference>
<dbReference type="AlphaFoldDB" id="A0A914RQR5"/>
<protein>
    <submittedName>
        <fullName evidence="2">Uncharacterized protein</fullName>
    </submittedName>
</protein>
<reference evidence="2" key="1">
    <citation type="submission" date="2022-11" db="UniProtKB">
        <authorList>
            <consortium name="WormBaseParasite"/>
        </authorList>
    </citation>
    <scope>IDENTIFICATION</scope>
</reference>
<sequence>MYAVMCKKVKQQGYSVPRNVLVTMANWAISQRRCVHRH</sequence>
<evidence type="ECO:0000313" key="1">
    <source>
        <dbReference type="Proteomes" id="UP000887564"/>
    </source>
</evidence>
<keyword evidence="1" id="KW-1185">Reference proteome</keyword>
<proteinExistence type="predicted"/>